<dbReference type="Proteomes" id="UP000671828">
    <property type="component" value="Chromosome"/>
</dbReference>
<evidence type="ECO:0000313" key="3">
    <source>
        <dbReference type="Proteomes" id="UP000671828"/>
    </source>
</evidence>
<dbReference type="Pfam" id="PF00515">
    <property type="entry name" value="TPR_1"/>
    <property type="match status" value="1"/>
</dbReference>
<dbReference type="SUPFAM" id="SSF48452">
    <property type="entry name" value="TPR-like"/>
    <property type="match status" value="1"/>
</dbReference>
<keyword evidence="1" id="KW-0802">TPR repeat</keyword>
<dbReference type="Gene3D" id="1.25.40.10">
    <property type="entry name" value="Tetratricopeptide repeat domain"/>
    <property type="match status" value="1"/>
</dbReference>
<protein>
    <submittedName>
        <fullName evidence="2">Tetratricopeptide repeat protein</fullName>
    </submittedName>
</protein>
<feature type="repeat" description="TPR" evidence="1">
    <location>
        <begin position="3"/>
        <end position="36"/>
    </location>
</feature>
<evidence type="ECO:0000256" key="1">
    <source>
        <dbReference type="PROSITE-ProRule" id="PRU00339"/>
    </source>
</evidence>
<organism evidence="2 3">
    <name type="scientific">Saccharothrix algeriensis</name>
    <dbReference type="NCBI Taxonomy" id="173560"/>
    <lineage>
        <taxon>Bacteria</taxon>
        <taxon>Bacillati</taxon>
        <taxon>Actinomycetota</taxon>
        <taxon>Actinomycetes</taxon>
        <taxon>Pseudonocardiales</taxon>
        <taxon>Pseudonocardiaceae</taxon>
        <taxon>Saccharothrix</taxon>
    </lineage>
</organism>
<dbReference type="AlphaFoldDB" id="A0A8T8I5H9"/>
<name>A0A8T8I5H9_9PSEU</name>
<reference evidence="2" key="1">
    <citation type="submission" date="2021-04" db="EMBL/GenBank/DDBJ databases">
        <title>Saccharothrix algeriensis WGS.</title>
        <authorList>
            <person name="Stuskova K."/>
            <person name="Hakalova E."/>
            <person name="Tebbal A.B."/>
            <person name="Eichmeier A."/>
        </authorList>
    </citation>
    <scope>NUCLEOTIDE SEQUENCE</scope>
    <source>
        <strain evidence="2">NRRL B-24137</strain>
    </source>
</reference>
<sequence>MRSAVVNNLGVLCRDLGEFDLALDHLRRALEMPGHSSRDRLIT</sequence>
<accession>A0A8T8I5H9</accession>
<dbReference type="InterPro" id="IPR011990">
    <property type="entry name" value="TPR-like_helical_dom_sf"/>
</dbReference>
<dbReference type="EMBL" id="CP072788">
    <property type="protein sequence ID" value="QTR06027.1"/>
    <property type="molecule type" value="Genomic_DNA"/>
</dbReference>
<gene>
    <name evidence="2" type="ORF">J7S33_06965</name>
</gene>
<evidence type="ECO:0000313" key="2">
    <source>
        <dbReference type="EMBL" id="QTR06027.1"/>
    </source>
</evidence>
<feature type="non-terminal residue" evidence="2">
    <location>
        <position position="43"/>
    </location>
</feature>
<dbReference type="PROSITE" id="PS50005">
    <property type="entry name" value="TPR"/>
    <property type="match status" value="1"/>
</dbReference>
<proteinExistence type="predicted"/>
<dbReference type="InterPro" id="IPR019734">
    <property type="entry name" value="TPR_rpt"/>
</dbReference>